<evidence type="ECO:0000313" key="7">
    <source>
        <dbReference type="Proteomes" id="UP000251670"/>
    </source>
</evidence>
<sequence length="161" mass="18631">MNIEYRKLLSHESSIYRMIRLESLEEFPESFEATYKEALNTEKLRMETDIENQTPEKFVLGAFINQKLIGLCVFVKNVDHSGSIYQMYVNKNFQGKNIGTGLIKAVIHEAKEKLNVTEVYLEVAHNNESAYHLYKKNGFNEIEPQNSGNEISKVTIMKYTV</sequence>
<accession>A0A2X2WUD5</accession>
<keyword evidence="1 5" id="KW-0808">Transferase</keyword>
<evidence type="ECO:0000313" key="4">
    <source>
        <dbReference type="EMBL" id="SDI28440.1"/>
    </source>
</evidence>
<dbReference type="STRING" id="445960.SAMN05421542_0711"/>
<dbReference type="EMBL" id="FNEG01000001">
    <property type="protein sequence ID" value="SDI28440.1"/>
    <property type="molecule type" value="Genomic_DNA"/>
</dbReference>
<dbReference type="PROSITE" id="PS51186">
    <property type="entry name" value="GNAT"/>
    <property type="match status" value="1"/>
</dbReference>
<keyword evidence="4" id="KW-0689">Ribosomal protein</keyword>
<keyword evidence="4" id="KW-0687">Ribonucleoprotein</keyword>
<dbReference type="SUPFAM" id="SSF55729">
    <property type="entry name" value="Acyl-CoA N-acyltransferases (Nat)"/>
    <property type="match status" value="1"/>
</dbReference>
<reference evidence="4 6" key="1">
    <citation type="submission" date="2016-10" db="EMBL/GenBank/DDBJ databases">
        <authorList>
            <person name="Varghese N."/>
            <person name="Submissions S."/>
        </authorList>
    </citation>
    <scope>NUCLEOTIDE SEQUENCE [LARGE SCALE GENOMIC DNA]</scope>
    <source>
        <strain evidence="4 6">DSM 19299</strain>
    </source>
</reference>
<evidence type="ECO:0000313" key="6">
    <source>
        <dbReference type="Proteomes" id="UP000199426"/>
    </source>
</evidence>
<protein>
    <submittedName>
        <fullName evidence="4">Ribosomal protein S18 acetylase RimI</fullName>
    </submittedName>
    <submittedName>
        <fullName evidence="5">Ribosomal-protein-alanine N-acetyltransferase</fullName>
    </submittedName>
</protein>
<reference evidence="5 7" key="2">
    <citation type="submission" date="2018-06" db="EMBL/GenBank/DDBJ databases">
        <authorList>
            <consortium name="Pathogen Informatics"/>
            <person name="Doyle S."/>
        </authorList>
    </citation>
    <scope>NUCLEOTIDE SEQUENCE [LARGE SCALE GENOMIC DNA]</scope>
    <source>
        <strain evidence="5 7">NCTC13492</strain>
    </source>
</reference>
<feature type="domain" description="N-acetyltransferase" evidence="3">
    <location>
        <begin position="14"/>
        <end position="161"/>
    </location>
</feature>
<dbReference type="Proteomes" id="UP000251670">
    <property type="component" value="Unassembled WGS sequence"/>
</dbReference>
<evidence type="ECO:0000313" key="5">
    <source>
        <dbReference type="EMBL" id="SQB44596.1"/>
    </source>
</evidence>
<dbReference type="GO" id="GO:0005840">
    <property type="term" value="C:ribosome"/>
    <property type="evidence" value="ECO:0007669"/>
    <property type="project" value="UniProtKB-KW"/>
</dbReference>
<dbReference type="GO" id="GO:0016747">
    <property type="term" value="F:acyltransferase activity, transferring groups other than amino-acyl groups"/>
    <property type="evidence" value="ECO:0007669"/>
    <property type="project" value="InterPro"/>
</dbReference>
<organism evidence="5 7">
    <name type="scientific">Chryseobacterium jejuense</name>
    <dbReference type="NCBI Taxonomy" id="445960"/>
    <lineage>
        <taxon>Bacteria</taxon>
        <taxon>Pseudomonadati</taxon>
        <taxon>Bacteroidota</taxon>
        <taxon>Flavobacteriia</taxon>
        <taxon>Flavobacteriales</taxon>
        <taxon>Weeksellaceae</taxon>
        <taxon>Chryseobacterium group</taxon>
        <taxon>Chryseobacterium</taxon>
    </lineage>
</organism>
<dbReference type="PANTHER" id="PTHR43420">
    <property type="entry name" value="ACETYLTRANSFERASE"/>
    <property type="match status" value="1"/>
</dbReference>
<dbReference type="InterPro" id="IPR000182">
    <property type="entry name" value="GNAT_dom"/>
</dbReference>
<evidence type="ECO:0000256" key="2">
    <source>
        <dbReference type="ARBA" id="ARBA00023315"/>
    </source>
</evidence>
<dbReference type="InterPro" id="IPR050680">
    <property type="entry name" value="YpeA/RimI_acetyltransf"/>
</dbReference>
<keyword evidence="2" id="KW-0012">Acyltransferase</keyword>
<dbReference type="Gene3D" id="3.40.630.30">
    <property type="match status" value="1"/>
</dbReference>
<keyword evidence="6" id="KW-1185">Reference proteome</keyword>
<gene>
    <name evidence="5" type="ORF">NCTC13492_02486</name>
    <name evidence="4" type="ORF">SAMN05421542_0711</name>
</gene>
<dbReference type="CDD" id="cd04301">
    <property type="entry name" value="NAT_SF"/>
    <property type="match status" value="1"/>
</dbReference>
<dbReference type="InterPro" id="IPR016181">
    <property type="entry name" value="Acyl_CoA_acyltransferase"/>
</dbReference>
<dbReference type="Pfam" id="PF00583">
    <property type="entry name" value="Acetyltransf_1"/>
    <property type="match status" value="1"/>
</dbReference>
<dbReference type="EMBL" id="UAWB01000005">
    <property type="protein sequence ID" value="SQB44596.1"/>
    <property type="molecule type" value="Genomic_DNA"/>
</dbReference>
<evidence type="ECO:0000259" key="3">
    <source>
        <dbReference type="PROSITE" id="PS51186"/>
    </source>
</evidence>
<name>A0A2X2WUD5_CHRJE</name>
<dbReference type="Proteomes" id="UP000199426">
    <property type="component" value="Unassembled WGS sequence"/>
</dbReference>
<dbReference type="AlphaFoldDB" id="A0A2X2WUD5"/>
<evidence type="ECO:0000256" key="1">
    <source>
        <dbReference type="ARBA" id="ARBA00022679"/>
    </source>
</evidence>
<dbReference type="OrthoDB" id="67353at2"/>
<proteinExistence type="predicted"/>